<dbReference type="PANTHER" id="PTHR11022">
    <property type="entry name" value="PEPTIDOGLYCAN RECOGNITION PROTEIN"/>
    <property type="match status" value="1"/>
</dbReference>
<evidence type="ECO:0000313" key="3">
    <source>
        <dbReference type="EMBL" id="OTF70921.1"/>
    </source>
</evidence>
<name>A0A1Y3AR13_EURMA</name>
<feature type="region of interest" description="Disordered" evidence="1">
    <location>
        <begin position="83"/>
        <end position="125"/>
    </location>
</feature>
<evidence type="ECO:0000313" key="4">
    <source>
        <dbReference type="Proteomes" id="UP000194236"/>
    </source>
</evidence>
<accession>A0A1Y3AR13</accession>
<dbReference type="OrthoDB" id="10001926at2759"/>
<reference evidence="3 4" key="1">
    <citation type="submission" date="2017-03" db="EMBL/GenBank/DDBJ databases">
        <title>Genome Survey of Euroglyphus maynei.</title>
        <authorList>
            <person name="Arlian L.G."/>
            <person name="Morgan M.S."/>
            <person name="Rider S.D."/>
        </authorList>
    </citation>
    <scope>NUCLEOTIDE SEQUENCE [LARGE SCALE GENOMIC DNA]</scope>
    <source>
        <strain evidence="3">Arlian Lab</strain>
        <tissue evidence="3">Whole body</tissue>
    </source>
</reference>
<sequence>SQGYHTEQWNDRSLGIAFIGDYDVQSPSTRALRALTHLLDCGVEQRVLDRYYRLQGHRDMRPTNCPGDYLYDSLRRIKSTGSRNRINTGISNTDDDYDSDDELLSRSDLNNTQNELSDSKNQSLL</sequence>
<dbReference type="Proteomes" id="UP000194236">
    <property type="component" value="Unassembled WGS sequence"/>
</dbReference>
<feature type="non-terminal residue" evidence="3">
    <location>
        <position position="1"/>
    </location>
</feature>
<feature type="domain" description="N-acetylmuramoyl-L-alanine amidase" evidence="2">
    <location>
        <begin position="3"/>
        <end position="68"/>
    </location>
</feature>
<dbReference type="Pfam" id="PF01510">
    <property type="entry name" value="Amidase_2"/>
    <property type="match status" value="1"/>
</dbReference>
<proteinExistence type="predicted"/>
<dbReference type="GO" id="GO:0008745">
    <property type="term" value="F:N-acetylmuramoyl-L-alanine amidase activity"/>
    <property type="evidence" value="ECO:0007669"/>
    <property type="project" value="InterPro"/>
</dbReference>
<evidence type="ECO:0000256" key="1">
    <source>
        <dbReference type="SAM" id="MobiDB-lite"/>
    </source>
</evidence>
<protein>
    <submittedName>
        <fullName evidence="3">Peptidoglycan recognition protein 1-like protein</fullName>
    </submittedName>
</protein>
<gene>
    <name evidence="3" type="ORF">BLA29_012659</name>
</gene>
<feature type="compositionally biased region" description="Polar residues" evidence="1">
    <location>
        <begin position="110"/>
        <end position="125"/>
    </location>
</feature>
<comment type="caution">
    <text evidence="3">The sequence shown here is derived from an EMBL/GenBank/DDBJ whole genome shotgun (WGS) entry which is preliminary data.</text>
</comment>
<feature type="compositionally biased region" description="Acidic residues" evidence="1">
    <location>
        <begin position="93"/>
        <end position="102"/>
    </location>
</feature>
<dbReference type="InterPro" id="IPR002502">
    <property type="entry name" value="Amidase_domain"/>
</dbReference>
<dbReference type="GO" id="GO:0009253">
    <property type="term" value="P:peptidoglycan catabolic process"/>
    <property type="evidence" value="ECO:0007669"/>
    <property type="project" value="InterPro"/>
</dbReference>
<dbReference type="InterPro" id="IPR036505">
    <property type="entry name" value="Amidase/PGRP_sf"/>
</dbReference>
<evidence type="ECO:0000259" key="2">
    <source>
        <dbReference type="Pfam" id="PF01510"/>
    </source>
</evidence>
<organism evidence="3 4">
    <name type="scientific">Euroglyphus maynei</name>
    <name type="common">Mayne's house dust mite</name>
    <dbReference type="NCBI Taxonomy" id="6958"/>
    <lineage>
        <taxon>Eukaryota</taxon>
        <taxon>Metazoa</taxon>
        <taxon>Ecdysozoa</taxon>
        <taxon>Arthropoda</taxon>
        <taxon>Chelicerata</taxon>
        <taxon>Arachnida</taxon>
        <taxon>Acari</taxon>
        <taxon>Acariformes</taxon>
        <taxon>Sarcoptiformes</taxon>
        <taxon>Astigmata</taxon>
        <taxon>Psoroptidia</taxon>
        <taxon>Analgoidea</taxon>
        <taxon>Pyroglyphidae</taxon>
        <taxon>Pyroglyphinae</taxon>
        <taxon>Euroglyphus</taxon>
    </lineage>
</organism>
<dbReference type="SUPFAM" id="SSF55846">
    <property type="entry name" value="N-acetylmuramoyl-L-alanine amidase-like"/>
    <property type="match status" value="1"/>
</dbReference>
<dbReference type="CDD" id="cd06583">
    <property type="entry name" value="PGRP"/>
    <property type="match status" value="1"/>
</dbReference>
<dbReference type="Gene3D" id="3.40.80.10">
    <property type="entry name" value="Peptidoglycan recognition protein-like"/>
    <property type="match status" value="1"/>
</dbReference>
<dbReference type="AlphaFoldDB" id="A0A1Y3AR13"/>
<feature type="compositionally biased region" description="Polar residues" evidence="1">
    <location>
        <begin position="83"/>
        <end position="92"/>
    </location>
</feature>
<dbReference type="EMBL" id="MUJZ01063432">
    <property type="protein sequence ID" value="OTF70921.1"/>
    <property type="molecule type" value="Genomic_DNA"/>
</dbReference>
<dbReference type="PANTHER" id="PTHR11022:SF41">
    <property type="entry name" value="PEPTIDOGLYCAN-RECOGNITION PROTEIN LC-RELATED"/>
    <property type="match status" value="1"/>
</dbReference>
<keyword evidence="4" id="KW-1185">Reference proteome</keyword>
<dbReference type="InterPro" id="IPR015510">
    <property type="entry name" value="PGRP"/>
</dbReference>